<feature type="signal peptide" evidence="4">
    <location>
        <begin position="1"/>
        <end position="36"/>
    </location>
</feature>
<dbReference type="CDD" id="cd13602">
    <property type="entry name" value="PBP2_TRAP_BpDctp6_7"/>
    <property type="match status" value="1"/>
</dbReference>
<dbReference type="Proteomes" id="UP000198925">
    <property type="component" value="Unassembled WGS sequence"/>
</dbReference>
<dbReference type="Pfam" id="PF03480">
    <property type="entry name" value="DctP"/>
    <property type="match status" value="1"/>
</dbReference>
<sequence length="364" mass="39408">MASRQFGLPQPLSFWSWGLRAACLGLLLTAAGPSAAEDNPPIHIKIAGGLGGVAQYSRHEAPFWTEQVPRLTRGRVRAEITPHNSTGIRGTEMLPLMRLGVVPFGTVTLAVAAAEEPELNAMDLPLLNPDIATLRQTVTLWRPRLEAVLRERFGIQLLAVYTYPAQVMFCRQPFTSFGDLAGRRIRVSSVGLSELMQALGATPVIVPFAEIVGAVRGGVVECAVTGSLSGNALGLHTVTSHLSQQAMSWGVSFFGANIGAWAALPPEVRAQLQKGLAGLQEDIWQSADRETEEGFACNAGRPDCTTGTRGQMVVLDDASHDRQRRDQLMRETVLPSWVRRCGTECAEAWNRYMAPARGILANSD</sequence>
<dbReference type="InterPro" id="IPR018389">
    <property type="entry name" value="DctP_fam"/>
</dbReference>
<evidence type="ECO:0000256" key="4">
    <source>
        <dbReference type="SAM" id="SignalP"/>
    </source>
</evidence>
<dbReference type="GO" id="GO:0055085">
    <property type="term" value="P:transmembrane transport"/>
    <property type="evidence" value="ECO:0007669"/>
    <property type="project" value="InterPro"/>
</dbReference>
<dbReference type="PANTHER" id="PTHR33376">
    <property type="match status" value="1"/>
</dbReference>
<dbReference type="Gene3D" id="3.40.190.170">
    <property type="entry name" value="Bacterial extracellular solute-binding protein, family 7"/>
    <property type="match status" value="1"/>
</dbReference>
<keyword evidence="3 4" id="KW-0732">Signal</keyword>
<keyword evidence="6" id="KW-1185">Reference proteome</keyword>
<dbReference type="InterPro" id="IPR038404">
    <property type="entry name" value="TRAP_DctP_sf"/>
</dbReference>
<proteinExistence type="inferred from homology"/>
<evidence type="ECO:0000256" key="2">
    <source>
        <dbReference type="ARBA" id="ARBA00022448"/>
    </source>
</evidence>
<comment type="similarity">
    <text evidence="1">Belongs to the bacterial solute-binding protein 7 family.</text>
</comment>
<keyword evidence="2" id="KW-0813">Transport</keyword>
<dbReference type="PANTHER" id="PTHR33376:SF7">
    <property type="entry name" value="C4-DICARBOXYLATE-BINDING PROTEIN DCTB"/>
    <property type="match status" value="1"/>
</dbReference>
<reference evidence="5 6" key="1">
    <citation type="submission" date="2016-10" db="EMBL/GenBank/DDBJ databases">
        <authorList>
            <person name="de Groot N.N."/>
        </authorList>
    </citation>
    <scope>NUCLEOTIDE SEQUENCE [LARGE SCALE GENOMIC DNA]</scope>
    <source>
        <strain evidence="5 6">CPCC 100156</strain>
    </source>
</reference>
<evidence type="ECO:0000313" key="6">
    <source>
        <dbReference type="Proteomes" id="UP000198925"/>
    </source>
</evidence>
<dbReference type="AlphaFoldDB" id="A0A1G7D4E5"/>
<evidence type="ECO:0000313" key="5">
    <source>
        <dbReference type="EMBL" id="SDE46399.1"/>
    </source>
</evidence>
<feature type="chain" id="PRO_5011666532" evidence="4">
    <location>
        <begin position="37"/>
        <end position="364"/>
    </location>
</feature>
<dbReference type="NCBIfam" id="NF037995">
    <property type="entry name" value="TRAP_S1"/>
    <property type="match status" value="1"/>
</dbReference>
<dbReference type="EMBL" id="FMZX01000040">
    <property type="protein sequence ID" value="SDE46399.1"/>
    <property type="molecule type" value="Genomic_DNA"/>
</dbReference>
<evidence type="ECO:0000256" key="3">
    <source>
        <dbReference type="ARBA" id="ARBA00022729"/>
    </source>
</evidence>
<accession>A0A1G7D4E5</accession>
<dbReference type="RefSeq" id="WP_090665220.1">
    <property type="nucleotide sequence ID" value="NZ_FMZX01000040.1"/>
</dbReference>
<gene>
    <name evidence="5" type="ORF">SAMN04487779_10404</name>
</gene>
<name>A0A1G7D4E5_9PROT</name>
<evidence type="ECO:0000256" key="1">
    <source>
        <dbReference type="ARBA" id="ARBA00009023"/>
    </source>
</evidence>
<protein>
    <submittedName>
        <fullName evidence="5">TRAP-type C4-dicarboxylate transport system, substrate-binding protein</fullName>
    </submittedName>
</protein>
<organism evidence="5 6">
    <name type="scientific">Belnapia rosea</name>
    <dbReference type="NCBI Taxonomy" id="938405"/>
    <lineage>
        <taxon>Bacteria</taxon>
        <taxon>Pseudomonadati</taxon>
        <taxon>Pseudomonadota</taxon>
        <taxon>Alphaproteobacteria</taxon>
        <taxon>Acetobacterales</taxon>
        <taxon>Roseomonadaceae</taxon>
        <taxon>Belnapia</taxon>
    </lineage>
</organism>